<dbReference type="RefSeq" id="WP_317835672.1">
    <property type="nucleotide sequence ID" value="NZ_CP136920.1"/>
</dbReference>
<accession>A0AAQ3QSZ5</accession>
<feature type="compositionally biased region" description="Basic and acidic residues" evidence="1">
    <location>
        <begin position="155"/>
        <end position="166"/>
    </location>
</feature>
<dbReference type="Pfam" id="PF02195">
    <property type="entry name" value="ParB_N"/>
    <property type="match status" value="1"/>
</dbReference>
<feature type="region of interest" description="Disordered" evidence="1">
    <location>
        <begin position="146"/>
        <end position="237"/>
    </location>
</feature>
<dbReference type="Proteomes" id="UP001304300">
    <property type="component" value="Chromosome"/>
</dbReference>
<evidence type="ECO:0000259" key="2">
    <source>
        <dbReference type="SMART" id="SM00470"/>
    </source>
</evidence>
<sequence length="282" mass="30873">MGYKDQYPLTSITADSAFQIRAKMDSKWIKELSELYKAGATIDPVTVYVTNRRDPDFLLVDGFHRFEAAKKAGQKSISVKVIEGSRADAMKAALGANVRHGIQRTNADKRRAAEVAIKEFPDLSTAELARICGVSWTCIDNTKQEFQSSSIEGSESEKAIGRDGKSRPRRLKVKKPISSSKRDDVKHDNQVSSSSKASSGRATGRGSAKKPAADKNEVDECPVPPRLELRPSPPASERTVISFKEAAVLSIPLLEKSLPHLTKDEEAQARLVISTFKNGYAA</sequence>
<gene>
    <name evidence="3" type="ORF">RZN69_08510</name>
</gene>
<protein>
    <submittedName>
        <fullName evidence="3">ParB/RepB/Spo0J family partition protein</fullName>
    </submittedName>
</protein>
<evidence type="ECO:0000313" key="4">
    <source>
        <dbReference type="Proteomes" id="UP001304300"/>
    </source>
</evidence>
<evidence type="ECO:0000256" key="1">
    <source>
        <dbReference type="SAM" id="MobiDB-lite"/>
    </source>
</evidence>
<dbReference type="InterPro" id="IPR003115">
    <property type="entry name" value="ParB_N"/>
</dbReference>
<feature type="compositionally biased region" description="Basic and acidic residues" evidence="1">
    <location>
        <begin position="180"/>
        <end position="189"/>
    </location>
</feature>
<dbReference type="SMART" id="SM00470">
    <property type="entry name" value="ParB"/>
    <property type="match status" value="1"/>
</dbReference>
<reference evidence="3 4" key="1">
    <citation type="submission" date="2023-10" db="EMBL/GenBank/DDBJ databases">
        <title>Rubellicoccus peritrichatus gen. nov., sp. nov., isolated from an algae of coral reef tank.</title>
        <authorList>
            <person name="Luo J."/>
        </authorList>
    </citation>
    <scope>NUCLEOTIDE SEQUENCE [LARGE SCALE GENOMIC DNA]</scope>
    <source>
        <strain evidence="3 4">CR14</strain>
    </source>
</reference>
<dbReference type="AlphaFoldDB" id="A0AAQ3QSZ5"/>
<organism evidence="3 4">
    <name type="scientific">Rubellicoccus peritrichatus</name>
    <dbReference type="NCBI Taxonomy" id="3080537"/>
    <lineage>
        <taxon>Bacteria</taxon>
        <taxon>Pseudomonadati</taxon>
        <taxon>Verrucomicrobiota</taxon>
        <taxon>Opitutia</taxon>
        <taxon>Puniceicoccales</taxon>
        <taxon>Cerasicoccaceae</taxon>
        <taxon>Rubellicoccus</taxon>
    </lineage>
</organism>
<keyword evidence="4" id="KW-1185">Reference proteome</keyword>
<dbReference type="InterPro" id="IPR036086">
    <property type="entry name" value="ParB/Sulfiredoxin_sf"/>
</dbReference>
<feature type="domain" description="ParB-like N-terminal" evidence="2">
    <location>
        <begin position="5"/>
        <end position="98"/>
    </location>
</feature>
<name>A0AAQ3QSZ5_9BACT</name>
<feature type="compositionally biased region" description="Low complexity" evidence="1">
    <location>
        <begin position="192"/>
        <end position="206"/>
    </location>
</feature>
<dbReference type="Gene3D" id="3.90.1530.10">
    <property type="entry name" value="Conserved hypothetical protein from pyrococcus furiosus pfu- 392566-001, ParB domain"/>
    <property type="match status" value="1"/>
</dbReference>
<dbReference type="SUPFAM" id="SSF110849">
    <property type="entry name" value="ParB/Sulfiredoxin"/>
    <property type="match status" value="1"/>
</dbReference>
<dbReference type="KEGG" id="puo:RZN69_08510"/>
<evidence type="ECO:0000313" key="3">
    <source>
        <dbReference type="EMBL" id="WOO43133.1"/>
    </source>
</evidence>
<dbReference type="EMBL" id="CP136920">
    <property type="protein sequence ID" value="WOO43133.1"/>
    <property type="molecule type" value="Genomic_DNA"/>
</dbReference>
<proteinExistence type="predicted"/>